<feature type="transmembrane region" description="Helical" evidence="10">
    <location>
        <begin position="240"/>
        <end position="267"/>
    </location>
</feature>
<gene>
    <name evidence="12" type="ORF">E5339_04670</name>
</gene>
<evidence type="ECO:0000256" key="7">
    <source>
        <dbReference type="ARBA" id="ARBA00022989"/>
    </source>
</evidence>
<accession>A0A4V3RTS3</accession>
<dbReference type="EMBL" id="SRYJ01000007">
    <property type="protein sequence ID" value="TGY72149.1"/>
    <property type="molecule type" value="Genomic_DNA"/>
</dbReference>
<evidence type="ECO:0000256" key="9">
    <source>
        <dbReference type="RuleBase" id="RU003346"/>
    </source>
</evidence>
<feature type="transmembrane region" description="Helical" evidence="10">
    <location>
        <begin position="102"/>
        <end position="120"/>
    </location>
</feature>
<evidence type="ECO:0000256" key="1">
    <source>
        <dbReference type="ARBA" id="ARBA00004651"/>
    </source>
</evidence>
<evidence type="ECO:0000259" key="11">
    <source>
        <dbReference type="PROSITE" id="PS50850"/>
    </source>
</evidence>
<dbReference type="GO" id="GO:0005886">
    <property type="term" value="C:plasma membrane"/>
    <property type="evidence" value="ECO:0007669"/>
    <property type="project" value="UniProtKB-SubCell"/>
</dbReference>
<feature type="transmembrane region" description="Helical" evidence="10">
    <location>
        <begin position="336"/>
        <end position="362"/>
    </location>
</feature>
<dbReference type="PROSITE" id="PS00217">
    <property type="entry name" value="SUGAR_TRANSPORT_2"/>
    <property type="match status" value="1"/>
</dbReference>
<dbReference type="Proteomes" id="UP000310760">
    <property type="component" value="Unassembled WGS sequence"/>
</dbReference>
<dbReference type="PANTHER" id="PTHR48023:SF4">
    <property type="entry name" value="D-XYLOSE-PROTON SYMPORTER-LIKE 2"/>
    <property type="match status" value="1"/>
</dbReference>
<keyword evidence="7 10" id="KW-1133">Transmembrane helix</keyword>
<feature type="transmembrane region" description="Helical" evidence="10">
    <location>
        <begin position="132"/>
        <end position="154"/>
    </location>
</feature>
<dbReference type="AlphaFoldDB" id="A0A4V3RTS3"/>
<evidence type="ECO:0000256" key="6">
    <source>
        <dbReference type="ARBA" id="ARBA00022692"/>
    </source>
</evidence>
<dbReference type="InterPro" id="IPR003663">
    <property type="entry name" value="Sugar/inositol_transpt"/>
</dbReference>
<evidence type="ECO:0000256" key="10">
    <source>
        <dbReference type="SAM" id="Phobius"/>
    </source>
</evidence>
<keyword evidence="3 9" id="KW-0813">Transport</keyword>
<dbReference type="PRINTS" id="PR00171">
    <property type="entry name" value="SUGRTRNSPORT"/>
</dbReference>
<dbReference type="SUPFAM" id="SSF103473">
    <property type="entry name" value="MFS general substrate transporter"/>
    <property type="match status" value="1"/>
</dbReference>
<feature type="transmembrane region" description="Helical" evidence="10">
    <location>
        <begin position="310"/>
        <end position="330"/>
    </location>
</feature>
<dbReference type="GO" id="GO:0022857">
    <property type="term" value="F:transmembrane transporter activity"/>
    <property type="evidence" value="ECO:0007669"/>
    <property type="project" value="InterPro"/>
</dbReference>
<reference evidence="12 13" key="1">
    <citation type="submission" date="2019-04" db="EMBL/GenBank/DDBJ databases">
        <title>Microbes associate with the intestines of laboratory mice.</title>
        <authorList>
            <person name="Navarre W."/>
            <person name="Wong E."/>
            <person name="Huang K."/>
            <person name="Tropini C."/>
            <person name="Ng K."/>
            <person name="Yu B."/>
        </authorList>
    </citation>
    <scope>NUCLEOTIDE SEQUENCE [LARGE SCALE GENOMIC DNA]</scope>
    <source>
        <strain evidence="12 13">NM22_B1</strain>
    </source>
</reference>
<keyword evidence="4" id="KW-1003">Cell membrane</keyword>
<dbReference type="InterPro" id="IPR020846">
    <property type="entry name" value="MFS_dom"/>
</dbReference>
<dbReference type="InterPro" id="IPR005828">
    <property type="entry name" value="MFS_sugar_transport-like"/>
</dbReference>
<feature type="domain" description="Major facilitator superfamily (MFS) profile" evidence="11">
    <location>
        <begin position="7"/>
        <end position="430"/>
    </location>
</feature>
<sequence length="442" mass="48566">MKTQILYFWVALLGGMLFGYDTAVINGAMPFFTSYFDLSTAMVGWSVSSGLVGCIFGAAIASWPTDKFGRRDTMKIAACFFLISALVTGTTSSFWIFVSARILGGIAVGTVSVTTPIYISEVTSAKGRGSSSINFQLGIVVGILAAFFVDYLLIDTGDNNWRYMFLSMSIPSILFLLCLFNVNRSPRWLVQQNAIEEAEHILRKNNSPETSKKIIEDIKTSLHHQQSEASHRPPLFKKPYFRFILIGIAVGAFSQLSGIAIVMYYATDIFRAAGFSTNAAIGQTVIIGVTNLTFTLLAKFLIDRIGRRKLLLWGTIGMSVFLALLSFSYFNAVLPAWLLLLSLVGFVAFFASSMGAVSWVLLGEIFPNSIRSQGMSIGSLSNWTVNGSISFLFPIVAGALPNGGGYCFAFFAIATLCGYFFFKKYLFETKNKSLEEIEKENL</sequence>
<comment type="caution">
    <text evidence="12">The sequence shown here is derived from an EMBL/GenBank/DDBJ whole genome shotgun (WGS) entry which is preliminary data.</text>
</comment>
<dbReference type="PROSITE" id="PS50850">
    <property type="entry name" value="MFS"/>
    <property type="match status" value="1"/>
</dbReference>
<dbReference type="InterPro" id="IPR005829">
    <property type="entry name" value="Sugar_transporter_CS"/>
</dbReference>
<feature type="transmembrane region" description="Helical" evidence="10">
    <location>
        <begin position="279"/>
        <end position="298"/>
    </location>
</feature>
<keyword evidence="5" id="KW-0762">Sugar transport</keyword>
<protein>
    <submittedName>
        <fullName evidence="12">MFS transporter</fullName>
    </submittedName>
</protein>
<feature type="transmembrane region" description="Helical" evidence="10">
    <location>
        <begin position="43"/>
        <end position="64"/>
    </location>
</feature>
<feature type="transmembrane region" description="Helical" evidence="10">
    <location>
        <begin position="160"/>
        <end position="182"/>
    </location>
</feature>
<evidence type="ECO:0000313" key="13">
    <source>
        <dbReference type="Proteomes" id="UP000310760"/>
    </source>
</evidence>
<comment type="similarity">
    <text evidence="2 9">Belongs to the major facilitator superfamily. Sugar transporter (TC 2.A.1.1) family.</text>
</comment>
<name>A0A4V3RTS3_9BACT</name>
<dbReference type="InterPro" id="IPR036259">
    <property type="entry name" value="MFS_trans_sf"/>
</dbReference>
<feature type="transmembrane region" description="Helical" evidence="10">
    <location>
        <begin position="374"/>
        <end position="397"/>
    </location>
</feature>
<feature type="transmembrane region" description="Helical" evidence="10">
    <location>
        <begin position="76"/>
        <end position="96"/>
    </location>
</feature>
<evidence type="ECO:0000256" key="2">
    <source>
        <dbReference type="ARBA" id="ARBA00010992"/>
    </source>
</evidence>
<dbReference type="NCBIfam" id="TIGR00879">
    <property type="entry name" value="SP"/>
    <property type="match status" value="1"/>
</dbReference>
<dbReference type="Pfam" id="PF00083">
    <property type="entry name" value="Sugar_tr"/>
    <property type="match status" value="1"/>
</dbReference>
<keyword evidence="8 10" id="KW-0472">Membrane</keyword>
<dbReference type="InterPro" id="IPR050820">
    <property type="entry name" value="MFS_Sugar_Transporter"/>
</dbReference>
<evidence type="ECO:0000256" key="3">
    <source>
        <dbReference type="ARBA" id="ARBA00022448"/>
    </source>
</evidence>
<comment type="subcellular location">
    <subcellularLocation>
        <location evidence="1">Cell membrane</location>
        <topology evidence="1">Multi-pass membrane protein</topology>
    </subcellularLocation>
</comment>
<evidence type="ECO:0000256" key="5">
    <source>
        <dbReference type="ARBA" id="ARBA00022597"/>
    </source>
</evidence>
<dbReference type="PANTHER" id="PTHR48023">
    <property type="entry name" value="D-XYLOSE-PROTON SYMPORTER-LIKE 2"/>
    <property type="match status" value="1"/>
</dbReference>
<organism evidence="12 13">
    <name type="scientific">Phocaeicola sartorii</name>
    <dbReference type="NCBI Taxonomy" id="671267"/>
    <lineage>
        <taxon>Bacteria</taxon>
        <taxon>Pseudomonadati</taxon>
        <taxon>Bacteroidota</taxon>
        <taxon>Bacteroidia</taxon>
        <taxon>Bacteroidales</taxon>
        <taxon>Bacteroidaceae</taxon>
        <taxon>Phocaeicola</taxon>
    </lineage>
</organism>
<evidence type="ECO:0000256" key="8">
    <source>
        <dbReference type="ARBA" id="ARBA00023136"/>
    </source>
</evidence>
<dbReference type="RefSeq" id="WP_135950539.1">
    <property type="nucleotide sequence ID" value="NZ_CAKOCL010000014.1"/>
</dbReference>
<evidence type="ECO:0000313" key="12">
    <source>
        <dbReference type="EMBL" id="TGY72149.1"/>
    </source>
</evidence>
<dbReference type="FunFam" id="1.20.1250.20:FF:000122">
    <property type="entry name" value="D-xylose transporter XylE"/>
    <property type="match status" value="1"/>
</dbReference>
<keyword evidence="6 10" id="KW-0812">Transmembrane</keyword>
<dbReference type="Gene3D" id="1.20.1250.20">
    <property type="entry name" value="MFS general substrate transporter like domains"/>
    <property type="match status" value="2"/>
</dbReference>
<feature type="transmembrane region" description="Helical" evidence="10">
    <location>
        <begin position="403"/>
        <end position="422"/>
    </location>
</feature>
<evidence type="ECO:0000256" key="4">
    <source>
        <dbReference type="ARBA" id="ARBA00022475"/>
    </source>
</evidence>
<proteinExistence type="inferred from homology"/>